<organism evidence="1 2">
    <name type="scientific">Thioalkalivibrio paradoxus ARh 1</name>
    <dbReference type="NCBI Taxonomy" id="713585"/>
    <lineage>
        <taxon>Bacteria</taxon>
        <taxon>Pseudomonadati</taxon>
        <taxon>Pseudomonadota</taxon>
        <taxon>Gammaproteobacteria</taxon>
        <taxon>Chromatiales</taxon>
        <taxon>Ectothiorhodospiraceae</taxon>
        <taxon>Thioalkalivibrio</taxon>
    </lineage>
</organism>
<dbReference type="InterPro" id="IPR044843">
    <property type="entry name" value="Trans_IPPS_bact-type"/>
</dbReference>
<dbReference type="EMBL" id="CP007029">
    <property type="protein sequence ID" value="AHE98396.1"/>
    <property type="molecule type" value="Genomic_DNA"/>
</dbReference>
<sequence length="292" mass="33499">MGVDPLTDAAYRHCLQRAAAHYENFPVASRLLPRRLRGPIAAIYCFARDADDLADEDPRSVGQRRQALQALQQRIRTLAAPESETEPQWRALADTVQRFDLPRQPFLDLADAFLQDLEKTRYADFGEIMAYCRRSANPVGRLLLHLAGAATPTNLAHSDAVCSALQLINFCQDLRQDFAEHGRIYLPADEMAEYGVTEDHLRAGISDVRMRRLMQRQYRRADRLLRSGAPLGQALRGRLGLEIRAIINAGARVLWRLEQQDDVFSRPRLRRRDQWAILRHSLFPPRRRTTPR</sequence>
<gene>
    <name evidence="1" type="ORF">THITH_09105</name>
</gene>
<dbReference type="SFLD" id="SFLDG01018">
    <property type="entry name" value="Squalene/Phytoene_Synthase_Lik"/>
    <property type="match status" value="1"/>
</dbReference>
<dbReference type="InterPro" id="IPR033904">
    <property type="entry name" value="Trans_IPPS_HH"/>
</dbReference>
<protein>
    <submittedName>
        <fullName evidence="1">Phytoene synthase</fullName>
    </submittedName>
</protein>
<dbReference type="NCBIfam" id="TIGR03464">
    <property type="entry name" value="HpnC"/>
    <property type="match status" value="1"/>
</dbReference>
<dbReference type="SUPFAM" id="SSF48576">
    <property type="entry name" value="Terpenoid synthases"/>
    <property type="match status" value="1"/>
</dbReference>
<dbReference type="Pfam" id="PF00494">
    <property type="entry name" value="SQS_PSY"/>
    <property type="match status" value="1"/>
</dbReference>
<name>W0DIX3_9GAMM</name>
<dbReference type="SFLD" id="SFLDG01212">
    <property type="entry name" value="Phytoene_synthase_like"/>
    <property type="match status" value="1"/>
</dbReference>
<dbReference type="AlphaFoldDB" id="W0DIX3"/>
<dbReference type="OrthoDB" id="9807580at2"/>
<dbReference type="InterPro" id="IPR017827">
    <property type="entry name" value="HSQ_synthase_HpnC"/>
</dbReference>
<dbReference type="InterPro" id="IPR002060">
    <property type="entry name" value="Squ/phyt_synthse"/>
</dbReference>
<dbReference type="SFLD" id="SFLDS00005">
    <property type="entry name" value="Isoprenoid_Synthase_Type_I"/>
    <property type="match status" value="1"/>
</dbReference>
<dbReference type="RefSeq" id="WP_025367416.1">
    <property type="nucleotide sequence ID" value="NZ_CP007029.1"/>
</dbReference>
<dbReference type="Gene3D" id="1.10.600.10">
    <property type="entry name" value="Farnesyl Diphosphate Synthase"/>
    <property type="match status" value="1"/>
</dbReference>
<dbReference type="HOGENOM" id="CLU_037269_0_1_6"/>
<proteinExistence type="predicted"/>
<accession>W0DIX3</accession>
<dbReference type="GO" id="GO:0051996">
    <property type="term" value="F:squalene synthase [NAD(P)H] activity"/>
    <property type="evidence" value="ECO:0007669"/>
    <property type="project" value="InterPro"/>
</dbReference>
<dbReference type="KEGG" id="tti:THITH_09105"/>
<dbReference type="GO" id="GO:0004311">
    <property type="term" value="F:geranylgeranyl diphosphate synthase activity"/>
    <property type="evidence" value="ECO:0007669"/>
    <property type="project" value="InterPro"/>
</dbReference>
<dbReference type="Proteomes" id="UP000005289">
    <property type="component" value="Chromosome"/>
</dbReference>
<dbReference type="GO" id="GO:0016114">
    <property type="term" value="P:terpenoid biosynthetic process"/>
    <property type="evidence" value="ECO:0007669"/>
    <property type="project" value="UniProtKB-ARBA"/>
</dbReference>
<dbReference type="CDD" id="cd00683">
    <property type="entry name" value="Trans_IPPS_HH"/>
    <property type="match status" value="1"/>
</dbReference>
<keyword evidence="2" id="KW-1185">Reference proteome</keyword>
<dbReference type="PANTHER" id="PTHR31480">
    <property type="entry name" value="BIFUNCTIONAL LYCOPENE CYCLASE/PHYTOENE SYNTHASE"/>
    <property type="match status" value="1"/>
</dbReference>
<evidence type="ECO:0000313" key="2">
    <source>
        <dbReference type="Proteomes" id="UP000005289"/>
    </source>
</evidence>
<dbReference type="STRING" id="713585.THITH_09105"/>
<reference evidence="1 2" key="1">
    <citation type="submission" date="2013-12" db="EMBL/GenBank/DDBJ databases">
        <authorList>
            <consortium name="DOE Joint Genome Institute"/>
            <person name="Muyzer G."/>
            <person name="Huntemann M."/>
            <person name="Han J."/>
            <person name="Chen A."/>
            <person name="Kyrpides N."/>
            <person name="Mavromatis K."/>
            <person name="Markowitz V."/>
            <person name="Palaniappan K."/>
            <person name="Ivanova N."/>
            <person name="Schaumberg A."/>
            <person name="Pati A."/>
            <person name="Liolios K."/>
            <person name="Nordberg H.P."/>
            <person name="Cantor M.N."/>
            <person name="Hua S.X."/>
            <person name="Woyke T."/>
        </authorList>
    </citation>
    <scope>NUCLEOTIDE SEQUENCE [LARGE SCALE GENOMIC DNA]</scope>
    <source>
        <strain evidence="1 2">ARh 1</strain>
    </source>
</reference>
<dbReference type="InterPro" id="IPR008949">
    <property type="entry name" value="Isoprenoid_synthase_dom_sf"/>
</dbReference>
<evidence type="ECO:0000313" key="1">
    <source>
        <dbReference type="EMBL" id="AHE98396.1"/>
    </source>
</evidence>